<evidence type="ECO:0000256" key="3">
    <source>
        <dbReference type="ARBA" id="ARBA00022448"/>
    </source>
</evidence>
<evidence type="ECO:0000256" key="10">
    <source>
        <dbReference type="SAM" id="Phobius"/>
    </source>
</evidence>
<dbReference type="EMBL" id="CAXLJL010000956">
    <property type="protein sequence ID" value="CAL5142100.1"/>
    <property type="molecule type" value="Genomic_DNA"/>
</dbReference>
<keyword evidence="4" id="KW-1003">Cell membrane</keyword>
<dbReference type="GO" id="GO:0005452">
    <property type="term" value="F:solute:inorganic anion antiporter activity"/>
    <property type="evidence" value="ECO:0007669"/>
    <property type="project" value="InterPro"/>
</dbReference>
<keyword evidence="3" id="KW-0813">Transport</keyword>
<comment type="subcellular location">
    <subcellularLocation>
        <location evidence="1">Cell membrane</location>
        <topology evidence="1">Multi-pass membrane protein</topology>
    </subcellularLocation>
</comment>
<feature type="transmembrane region" description="Helical" evidence="10">
    <location>
        <begin position="575"/>
        <end position="596"/>
    </location>
</feature>
<dbReference type="PANTHER" id="PTHR11453:SF47">
    <property type="entry name" value="ANION EXCHANGE PROTEIN"/>
    <property type="match status" value="1"/>
</dbReference>
<dbReference type="InterPro" id="IPR011531">
    <property type="entry name" value="HCO3_transpt-like_TM_dom"/>
</dbReference>
<evidence type="ECO:0000256" key="6">
    <source>
        <dbReference type="ARBA" id="ARBA00022989"/>
    </source>
</evidence>
<feature type="transmembrane region" description="Helical" evidence="10">
    <location>
        <begin position="543"/>
        <end position="563"/>
    </location>
</feature>
<gene>
    <name evidence="13" type="ORF">CDAUBV1_LOCUS17379</name>
</gene>
<dbReference type="Gene3D" id="3.40.930.10">
    <property type="entry name" value="Mannitol-specific EII, Chain A"/>
    <property type="match status" value="1"/>
</dbReference>
<evidence type="ECO:0000256" key="1">
    <source>
        <dbReference type="ARBA" id="ARBA00004651"/>
    </source>
</evidence>
<evidence type="ECO:0000256" key="7">
    <source>
        <dbReference type="ARBA" id="ARBA00023065"/>
    </source>
</evidence>
<feature type="transmembrane region" description="Helical" evidence="10">
    <location>
        <begin position="882"/>
        <end position="901"/>
    </location>
</feature>
<evidence type="ECO:0008006" key="15">
    <source>
        <dbReference type="Google" id="ProtNLM"/>
    </source>
</evidence>
<evidence type="ECO:0000313" key="13">
    <source>
        <dbReference type="EMBL" id="CAL5142100.1"/>
    </source>
</evidence>
<reference evidence="13" key="1">
    <citation type="submission" date="2024-06" db="EMBL/GenBank/DDBJ databases">
        <authorList>
            <person name="Liu X."/>
            <person name="Lenzi L."/>
            <person name="Haldenby T S."/>
            <person name="Uol C."/>
        </authorList>
    </citation>
    <scope>NUCLEOTIDE SEQUENCE</scope>
</reference>
<keyword evidence="5 10" id="KW-0812">Transmembrane</keyword>
<dbReference type="Proteomes" id="UP001497525">
    <property type="component" value="Unassembled WGS sequence"/>
</dbReference>
<feature type="domain" description="Bicarbonate transporter-like transmembrane" evidence="11">
    <location>
        <begin position="430"/>
        <end position="600"/>
    </location>
</feature>
<dbReference type="GO" id="GO:0051453">
    <property type="term" value="P:regulation of intracellular pH"/>
    <property type="evidence" value="ECO:0007669"/>
    <property type="project" value="TreeGrafter"/>
</dbReference>
<evidence type="ECO:0000313" key="14">
    <source>
        <dbReference type="Proteomes" id="UP001497525"/>
    </source>
</evidence>
<feature type="transmembrane region" description="Helical" evidence="10">
    <location>
        <begin position="813"/>
        <end position="846"/>
    </location>
</feature>
<feature type="domain" description="Bicarbonate transporter-like transmembrane" evidence="11">
    <location>
        <begin position="622"/>
        <end position="945"/>
    </location>
</feature>
<comment type="caution">
    <text evidence="13">The sequence shown here is derived from an EMBL/GenBank/DDBJ whole genome shotgun (WGS) entry which is preliminary data.</text>
</comment>
<keyword evidence="6 10" id="KW-1133">Transmembrane helix</keyword>
<feature type="transmembrane region" description="Helical" evidence="10">
    <location>
        <begin position="513"/>
        <end position="531"/>
    </location>
</feature>
<dbReference type="SUPFAM" id="SSF55804">
    <property type="entry name" value="Phoshotransferase/anion transport protein"/>
    <property type="match status" value="1"/>
</dbReference>
<evidence type="ECO:0000256" key="5">
    <source>
        <dbReference type="ARBA" id="ARBA00022692"/>
    </source>
</evidence>
<dbReference type="GO" id="GO:0005886">
    <property type="term" value="C:plasma membrane"/>
    <property type="evidence" value="ECO:0007669"/>
    <property type="project" value="UniProtKB-SubCell"/>
</dbReference>
<comment type="similarity">
    <text evidence="2">Belongs to the anion exchanger (TC 2.A.31) family.</text>
</comment>
<dbReference type="Pfam" id="PF07565">
    <property type="entry name" value="Band_3_cyto"/>
    <property type="match status" value="1"/>
</dbReference>
<evidence type="ECO:0000259" key="11">
    <source>
        <dbReference type="Pfam" id="PF00955"/>
    </source>
</evidence>
<dbReference type="AlphaFoldDB" id="A0AAV2U088"/>
<feature type="transmembrane region" description="Helical" evidence="10">
    <location>
        <begin position="749"/>
        <end position="773"/>
    </location>
</feature>
<feature type="transmembrane region" description="Helical" evidence="10">
    <location>
        <begin position="616"/>
        <end position="636"/>
    </location>
</feature>
<evidence type="ECO:0000259" key="12">
    <source>
        <dbReference type="Pfam" id="PF07565"/>
    </source>
</evidence>
<dbReference type="InterPro" id="IPR016152">
    <property type="entry name" value="PTrfase/Anion_transptr"/>
</dbReference>
<keyword evidence="7" id="KW-0406">Ion transport</keyword>
<feature type="transmembrane region" description="Helical" evidence="10">
    <location>
        <begin position="711"/>
        <end position="737"/>
    </location>
</feature>
<feature type="domain" description="Band 3 cytoplasmic" evidence="12">
    <location>
        <begin position="64"/>
        <end position="332"/>
    </location>
</feature>
<dbReference type="Pfam" id="PF00955">
    <property type="entry name" value="HCO3_cotransp"/>
    <property type="match status" value="2"/>
</dbReference>
<dbReference type="InterPro" id="IPR013769">
    <property type="entry name" value="Band3_cytoplasmic_dom"/>
</dbReference>
<evidence type="ECO:0000256" key="4">
    <source>
        <dbReference type="ARBA" id="ARBA00022475"/>
    </source>
</evidence>
<evidence type="ECO:0000256" key="8">
    <source>
        <dbReference type="ARBA" id="ARBA00023136"/>
    </source>
</evidence>
<dbReference type="PANTHER" id="PTHR11453">
    <property type="entry name" value="ANION EXCHANGE PROTEIN"/>
    <property type="match status" value="1"/>
</dbReference>
<feature type="region of interest" description="Disordered" evidence="9">
    <location>
        <begin position="182"/>
        <end position="202"/>
    </location>
</feature>
<proteinExistence type="inferred from homology"/>
<protein>
    <recommendedName>
        <fullName evidence="15">Anion exchange protein</fullName>
    </recommendedName>
</protein>
<feature type="transmembrane region" description="Helical" evidence="10">
    <location>
        <begin position="907"/>
        <end position="925"/>
    </location>
</feature>
<feature type="transmembrane region" description="Helical" evidence="10">
    <location>
        <begin position="485"/>
        <end position="506"/>
    </location>
</feature>
<dbReference type="GO" id="GO:0015701">
    <property type="term" value="P:bicarbonate transport"/>
    <property type="evidence" value="ECO:0007669"/>
    <property type="project" value="TreeGrafter"/>
</dbReference>
<dbReference type="InterPro" id="IPR003020">
    <property type="entry name" value="HCO3_transpt_euk"/>
</dbReference>
<sequence length="1015" mass="114368">MEENGSDDDRTDEYFTLRDETVCVAEDPIPMFVELQQLVPRVHGGLHFDESVFSSPVTAHFRVLWLETARWVNFEQNYNEVEQRFTEAHVSPMKFQRVIQLREQLRMHGVVLRTAACTMGQALDEVSQYARSCRCISSDAQYNVLRAILFAERWHPEIKGHISDVEEFNRYWADTISGTTNQAYEGEEPRGEGSQMERGQHRSQSMAINARHEFLLLRHRYNHALSHSLKDGSEACTVLCGSLEFLQKPIIMLVRSEHCIQGSCLSEVDIPVRFIFIYLGLASTDLMYDKLARIFAIMMGNAYFRACAQKAHTVDDILNATDIFMNDALVMPITPFASPEALAGMVRLMEAYKTEMYGGDRSGERVFMDFDAATQNEPSDLSDRLRRPTATDIAVFDGALSKAEVRLPSQRKVSRKKQFVENFCPPFIDFVRGIKPWAARMPSDYRDVFRKDNFEIVFGSVLFLYFVNMAPAITFGALLNNHVSPSFTVSLTLLSTGVALFLFTLLSGQPLGFIGITAPMFILETSIASVARSNGVDLTKLRFFVGVYCSVFGLLFVTFNVSVLANHIRRSLEEIFNTFIAFFFLLKSLFTMFRQIPSPPSDTSADTRLVFTQKLTIAGTTLFLAFLELQFCLFLAEVKQGTYFRRKVRKMLGSLNVPLGMLLIVGLDQIFFRNFNLPKVNIPPSNEVNVTHWFNMPDFRSLTNYSDTSPAMVHGMGIAFGLTLAVIIFTEVALNGITAMKNKAVKSNVFVADIIVMQVVFPVVCGVLGWPFFSGATVRTMSNLAALVKMDRAPAPGMPHRVVGTVEQRVSGMLVGILVALSVFLGSVLCYIPLAALYGMFLYMGVMGLRDLQFFKRVLALMKRRKHWEDWEYVRGLPSQHIMVFAAIQAGVIAILVSLNIVAEFTVATYAGIIFPAVIIIYGIIRETVLPKWTWLALYLHQLDRMYKLNPSPVALAKPLPRKSVQIPRNSIFVDELPNLEGKTSFKQVVLIPGRHSDDEGSEHEDGVVRRTWAT</sequence>
<accession>A0AAV2U088</accession>
<evidence type="ECO:0000256" key="2">
    <source>
        <dbReference type="ARBA" id="ARBA00010993"/>
    </source>
</evidence>
<dbReference type="Gene3D" id="1.10.287.570">
    <property type="entry name" value="Helical hairpin bin"/>
    <property type="match status" value="1"/>
</dbReference>
<name>A0AAV2U088_CALDB</name>
<evidence type="ECO:0000256" key="9">
    <source>
        <dbReference type="SAM" id="MobiDB-lite"/>
    </source>
</evidence>
<organism evidence="13 14">
    <name type="scientific">Calicophoron daubneyi</name>
    <name type="common">Rumen fluke</name>
    <name type="synonym">Paramphistomum daubneyi</name>
    <dbReference type="NCBI Taxonomy" id="300641"/>
    <lineage>
        <taxon>Eukaryota</taxon>
        <taxon>Metazoa</taxon>
        <taxon>Spiralia</taxon>
        <taxon>Lophotrochozoa</taxon>
        <taxon>Platyhelminthes</taxon>
        <taxon>Trematoda</taxon>
        <taxon>Digenea</taxon>
        <taxon>Plagiorchiida</taxon>
        <taxon>Pronocephalata</taxon>
        <taxon>Paramphistomoidea</taxon>
        <taxon>Paramphistomidae</taxon>
        <taxon>Calicophoron</taxon>
    </lineage>
</organism>
<dbReference type="GO" id="GO:0008509">
    <property type="term" value="F:monoatomic anion transmembrane transporter activity"/>
    <property type="evidence" value="ECO:0007669"/>
    <property type="project" value="InterPro"/>
</dbReference>
<keyword evidence="8 10" id="KW-0472">Membrane</keyword>
<feature type="transmembrane region" description="Helical" evidence="10">
    <location>
        <begin position="456"/>
        <end position="479"/>
    </location>
</feature>
<feature type="transmembrane region" description="Helical" evidence="10">
    <location>
        <begin position="657"/>
        <end position="675"/>
    </location>
</feature>